<evidence type="ECO:0000259" key="18">
    <source>
        <dbReference type="Pfam" id="PF07687"/>
    </source>
</evidence>
<dbReference type="Pfam" id="PF07687">
    <property type="entry name" value="M20_dimer"/>
    <property type="match status" value="1"/>
</dbReference>
<comment type="similarity">
    <text evidence="12">Belongs to the peptidase M20C family.</text>
</comment>
<evidence type="ECO:0000256" key="12">
    <source>
        <dbReference type="ARBA" id="ARBA00061423"/>
    </source>
</evidence>
<evidence type="ECO:0000256" key="7">
    <source>
        <dbReference type="ARBA" id="ARBA00023049"/>
    </source>
</evidence>
<dbReference type="FunFam" id="3.40.630.10:FF:000015">
    <property type="entry name" value="Aminoacyl-histidine dipeptidase PepD"/>
    <property type="match status" value="1"/>
</dbReference>
<keyword evidence="7" id="KW-0482">Metalloprotease</keyword>
<dbReference type="Pfam" id="PF01546">
    <property type="entry name" value="Peptidase_M20"/>
    <property type="match status" value="1"/>
</dbReference>
<accession>A0A419W5R4</accession>
<dbReference type="FunFam" id="3.40.630.10:FF:000018">
    <property type="entry name" value="Aminoacyl-histidine dipeptidase PepD"/>
    <property type="match status" value="1"/>
</dbReference>
<dbReference type="GO" id="GO:0006508">
    <property type="term" value="P:proteolysis"/>
    <property type="evidence" value="ECO:0007669"/>
    <property type="project" value="UniProtKB-KW"/>
</dbReference>
<dbReference type="PRINTS" id="PR00934">
    <property type="entry name" value="XHISDIPTASE"/>
</dbReference>
<dbReference type="GO" id="GO:0070573">
    <property type="term" value="F:metallodipeptidase activity"/>
    <property type="evidence" value="ECO:0007669"/>
    <property type="project" value="TreeGrafter"/>
</dbReference>
<evidence type="ECO:0000256" key="2">
    <source>
        <dbReference type="ARBA" id="ARBA00001947"/>
    </source>
</evidence>
<dbReference type="SUPFAM" id="SSF53187">
    <property type="entry name" value="Zn-dependent exopeptidases"/>
    <property type="match status" value="1"/>
</dbReference>
<dbReference type="EC" id="3.4.13.18" evidence="10"/>
<evidence type="ECO:0000256" key="8">
    <source>
        <dbReference type="ARBA" id="ARBA00023285"/>
    </source>
</evidence>
<evidence type="ECO:0000256" key="16">
    <source>
        <dbReference type="ARBA" id="ARBA00077688"/>
    </source>
</evidence>
<reference evidence="19 20" key="1">
    <citation type="submission" date="2018-09" db="EMBL/GenBank/DDBJ databases">
        <title>Genomic Encyclopedia of Archaeal and Bacterial Type Strains, Phase II (KMG-II): from individual species to whole genera.</title>
        <authorList>
            <person name="Goeker M."/>
        </authorList>
    </citation>
    <scope>NUCLEOTIDE SEQUENCE [LARGE SCALE GENOMIC DNA]</scope>
    <source>
        <strain evidence="19 20">DSM 27148</strain>
    </source>
</reference>
<proteinExistence type="inferred from homology"/>
<dbReference type="EMBL" id="RAPN01000001">
    <property type="protein sequence ID" value="RKD90760.1"/>
    <property type="molecule type" value="Genomic_DNA"/>
</dbReference>
<evidence type="ECO:0000313" key="19">
    <source>
        <dbReference type="EMBL" id="RKD90760.1"/>
    </source>
</evidence>
<evidence type="ECO:0000313" key="20">
    <source>
        <dbReference type="Proteomes" id="UP000283387"/>
    </source>
</evidence>
<dbReference type="GO" id="GO:0046872">
    <property type="term" value="F:metal ion binding"/>
    <property type="evidence" value="ECO:0007669"/>
    <property type="project" value="UniProtKB-KW"/>
</dbReference>
<evidence type="ECO:0000256" key="17">
    <source>
        <dbReference type="ARBA" id="ARBA00078074"/>
    </source>
</evidence>
<comment type="caution">
    <text evidence="19">The sequence shown here is derived from an EMBL/GenBank/DDBJ whole genome shotgun (WGS) entry which is preliminary data.</text>
</comment>
<comment type="cofactor">
    <cofactor evidence="2">
        <name>Zn(2+)</name>
        <dbReference type="ChEBI" id="CHEBI:29105"/>
    </cofactor>
</comment>
<dbReference type="InterPro" id="IPR002933">
    <property type="entry name" value="Peptidase_M20"/>
</dbReference>
<evidence type="ECO:0000256" key="4">
    <source>
        <dbReference type="ARBA" id="ARBA00022723"/>
    </source>
</evidence>
<evidence type="ECO:0000256" key="3">
    <source>
        <dbReference type="ARBA" id="ARBA00022670"/>
    </source>
</evidence>
<dbReference type="PIRSF" id="PIRSF016599">
    <property type="entry name" value="Xaa-His_dipept"/>
    <property type="match status" value="1"/>
</dbReference>
<protein>
    <recommendedName>
        <fullName evidence="13">Cytosol non-specific dipeptidase</fullName>
        <ecNumber evidence="10">3.4.13.18</ecNumber>
    </recommendedName>
    <alternativeName>
        <fullName evidence="16">Aminoacyl-histidine dipeptidase</fullName>
    </alternativeName>
    <alternativeName>
        <fullName evidence="15">Beta-alanyl-histidine dipeptidase</fullName>
    </alternativeName>
    <alternativeName>
        <fullName evidence="14">Carnosinase</fullName>
    </alternativeName>
    <alternativeName>
        <fullName evidence="11">Peptidase D</fullName>
    </alternativeName>
    <alternativeName>
        <fullName evidence="17">Xaa-His dipeptidase</fullName>
    </alternativeName>
</protein>
<keyword evidence="8" id="KW-0170">Cobalt</keyword>
<evidence type="ECO:0000256" key="13">
    <source>
        <dbReference type="ARBA" id="ARBA00071271"/>
    </source>
</evidence>
<dbReference type="GO" id="GO:0005829">
    <property type="term" value="C:cytosol"/>
    <property type="evidence" value="ECO:0007669"/>
    <property type="project" value="TreeGrafter"/>
</dbReference>
<evidence type="ECO:0000256" key="1">
    <source>
        <dbReference type="ARBA" id="ARBA00001941"/>
    </source>
</evidence>
<feature type="domain" description="Peptidase M20 dimerisation" evidence="18">
    <location>
        <begin position="216"/>
        <end position="299"/>
    </location>
</feature>
<dbReference type="NCBIfam" id="TIGR01893">
    <property type="entry name" value="aa-his-dipept"/>
    <property type="match status" value="1"/>
</dbReference>
<keyword evidence="3" id="KW-0645">Protease</keyword>
<evidence type="ECO:0000256" key="14">
    <source>
        <dbReference type="ARBA" id="ARBA00075285"/>
    </source>
</evidence>
<dbReference type="CDD" id="cd03890">
    <property type="entry name" value="M20_pepD"/>
    <property type="match status" value="1"/>
</dbReference>
<gene>
    <name evidence="19" type="ORF">BC643_1103</name>
</gene>
<dbReference type="PANTHER" id="PTHR43501">
    <property type="entry name" value="CYTOSOL NON-SPECIFIC DIPEPTIDASE"/>
    <property type="match status" value="1"/>
</dbReference>
<keyword evidence="4" id="KW-0479">Metal-binding</keyword>
<dbReference type="InterPro" id="IPR011650">
    <property type="entry name" value="Peptidase_M20_dimer"/>
</dbReference>
<evidence type="ECO:0000256" key="11">
    <source>
        <dbReference type="ARBA" id="ARBA00044252"/>
    </source>
</evidence>
<dbReference type="AlphaFoldDB" id="A0A419W5R4"/>
<evidence type="ECO:0000256" key="6">
    <source>
        <dbReference type="ARBA" id="ARBA00022833"/>
    </source>
</evidence>
<evidence type="ECO:0000256" key="15">
    <source>
        <dbReference type="ARBA" id="ARBA00076004"/>
    </source>
</evidence>
<name>A0A419W5R4_9BACT</name>
<dbReference type="Gene3D" id="3.40.630.10">
    <property type="entry name" value="Zn peptidases"/>
    <property type="match status" value="2"/>
</dbReference>
<dbReference type="PANTHER" id="PTHR43501:SF1">
    <property type="entry name" value="CYTOSOL NON-SPECIFIC DIPEPTIDASE"/>
    <property type="match status" value="1"/>
</dbReference>
<comment type="cofactor">
    <cofactor evidence="1">
        <name>Co(2+)</name>
        <dbReference type="ChEBI" id="CHEBI:48828"/>
    </cofactor>
</comment>
<evidence type="ECO:0000256" key="5">
    <source>
        <dbReference type="ARBA" id="ARBA00022801"/>
    </source>
</evidence>
<evidence type="ECO:0000256" key="10">
    <source>
        <dbReference type="ARBA" id="ARBA00038976"/>
    </source>
</evidence>
<keyword evidence="5" id="KW-0378">Hydrolase</keyword>
<organism evidence="19 20">
    <name type="scientific">Mangrovibacterium diazotrophicum</name>
    <dbReference type="NCBI Taxonomy" id="1261403"/>
    <lineage>
        <taxon>Bacteria</taxon>
        <taxon>Pseudomonadati</taxon>
        <taxon>Bacteroidota</taxon>
        <taxon>Bacteroidia</taxon>
        <taxon>Marinilabiliales</taxon>
        <taxon>Prolixibacteraceae</taxon>
        <taxon>Mangrovibacterium</taxon>
    </lineage>
</organism>
<comment type="catalytic activity">
    <reaction evidence="9">
        <text>Hydrolysis of dipeptides, preferentially hydrophobic dipeptides including prolyl amino acids.</text>
        <dbReference type="EC" id="3.4.13.18"/>
    </reaction>
</comment>
<evidence type="ECO:0000256" key="9">
    <source>
        <dbReference type="ARBA" id="ARBA00036421"/>
    </source>
</evidence>
<sequence>MACKLNSDMKKLESLNPKPLWHYFEEICAVPRPSKKEEKIRAFLLEFAKQEGLDAETDEIGNVLIRKPASSGMEKSPTVILQAHMDMVCEKNSDKTFNFEKDPIVPIIDNGWVKADGTTLGADNGIGVAAQLAVLADKSLVHGPLECLITVDEETGLSGAFALKPDFLKGKILLNLDSEDDGELFIGCAGGIDTLGELELQREKTPGKSFALKIMVRGLWGGHSGDDINKGRGNAIKILTRFLWQAIRDFGVRIVEFNGGNLRNAIAREASATIIVPSVQKEQLVAELNIFSSDVEFEYQRTEPNLVVDHDSTSLPATVLTQASQEKFLNLLMACPHGVLEMSTRMKDMVETSTNLASVKFGTSTKVQITTSQRSELESRKLMAAQMVRSVFEMAGAEAKHSEGYPGWTPNPGSYIVGVAAQSYKRLFGQEPIVRSIHAGLECGLFLEKYPELDMVSFGPTIRNAHSPDERIHIESTEKFWVHLLDVLRMVVVGE</sequence>
<dbReference type="InterPro" id="IPR001160">
    <property type="entry name" value="Peptidase_M20C"/>
</dbReference>
<keyword evidence="20" id="KW-1185">Reference proteome</keyword>
<keyword evidence="6" id="KW-0862">Zinc</keyword>
<dbReference type="Proteomes" id="UP000283387">
    <property type="component" value="Unassembled WGS sequence"/>
</dbReference>